<evidence type="ECO:0008006" key="3">
    <source>
        <dbReference type="Google" id="ProtNLM"/>
    </source>
</evidence>
<evidence type="ECO:0000313" key="1">
    <source>
        <dbReference type="EnsemblPlants" id="Solyc03g078243.1.1"/>
    </source>
</evidence>
<protein>
    <recommendedName>
        <fullName evidence="3">Transposase MuDR plant domain-containing protein</fullName>
    </recommendedName>
</protein>
<dbReference type="EnsemblPlants" id="Solyc03g078243.1.1">
    <property type="protein sequence ID" value="Solyc03g078243.1.1"/>
    <property type="gene ID" value="Solyc03g078243.1"/>
</dbReference>
<organism evidence="1">
    <name type="scientific">Solanum lycopersicum</name>
    <name type="common">Tomato</name>
    <name type="synonym">Lycopersicon esculentum</name>
    <dbReference type="NCBI Taxonomy" id="4081"/>
    <lineage>
        <taxon>Eukaryota</taxon>
        <taxon>Viridiplantae</taxon>
        <taxon>Streptophyta</taxon>
        <taxon>Embryophyta</taxon>
        <taxon>Tracheophyta</taxon>
        <taxon>Spermatophyta</taxon>
        <taxon>Magnoliopsida</taxon>
        <taxon>eudicotyledons</taxon>
        <taxon>Gunneridae</taxon>
        <taxon>Pentapetalae</taxon>
        <taxon>asterids</taxon>
        <taxon>lamiids</taxon>
        <taxon>Solanales</taxon>
        <taxon>Solanaceae</taxon>
        <taxon>Solanoideae</taxon>
        <taxon>Solaneae</taxon>
        <taxon>Solanum</taxon>
        <taxon>Solanum subgen. Lycopersicon</taxon>
    </lineage>
</organism>
<proteinExistence type="predicted"/>
<reference evidence="1" key="2">
    <citation type="submission" date="2019-01" db="UniProtKB">
        <authorList>
            <consortium name="EnsemblPlants"/>
        </authorList>
    </citation>
    <scope>IDENTIFICATION</scope>
    <source>
        <strain evidence="1">cv. Heinz 1706</strain>
    </source>
</reference>
<dbReference type="Proteomes" id="UP000004994">
    <property type="component" value="Chromosome 3"/>
</dbReference>
<reference evidence="1" key="1">
    <citation type="journal article" date="2012" name="Nature">
        <title>The tomato genome sequence provides insights into fleshy fruit evolution.</title>
        <authorList>
            <consortium name="Tomato Genome Consortium"/>
        </authorList>
    </citation>
    <scope>NUCLEOTIDE SEQUENCE [LARGE SCALE GENOMIC DNA]</scope>
    <source>
        <strain evidence="1">cv. Heinz 1706</strain>
    </source>
</reference>
<dbReference type="Gramene" id="Solyc03g078243.1.1">
    <property type="protein sequence ID" value="Solyc03g078243.1.1"/>
    <property type="gene ID" value="Solyc03g078243.1"/>
</dbReference>
<dbReference type="InParanoid" id="A0A3Q7FJK7"/>
<sequence>MLVRYSKKELCINKKLVLKIGDDTNLTVDTLNILYHLERYHVDVEVASDNEHVPEDSDCEVDIPSDVEHDEERLRLFEKQINSTVSDNLEHYKNLEKGMSFATVEKARKTMNYYAIASKRGLKIEKTYPNRARIKKGLLDLV</sequence>
<name>A0A3Q7FJK7_SOLLC</name>
<dbReference type="AlphaFoldDB" id="A0A3Q7FJK7"/>
<accession>A0A3Q7FJK7</accession>
<evidence type="ECO:0000313" key="2">
    <source>
        <dbReference type="Proteomes" id="UP000004994"/>
    </source>
</evidence>
<keyword evidence="2" id="KW-1185">Reference proteome</keyword>